<dbReference type="AlphaFoldDB" id="A0A8J2JR89"/>
<name>A0A8J2JR89_9HEXA</name>
<accession>A0A8J2JR89</accession>
<sequence length="26" mass="3281">MISKDFLKTPLRLRCDRIPFEFPDRW</sequence>
<protein>
    <submittedName>
        <fullName evidence="1">Uncharacterized protein</fullName>
    </submittedName>
</protein>
<keyword evidence="2" id="KW-1185">Reference proteome</keyword>
<gene>
    <name evidence="1" type="ORF">AFUS01_LOCUS11811</name>
</gene>
<dbReference type="Proteomes" id="UP000708208">
    <property type="component" value="Unassembled WGS sequence"/>
</dbReference>
<evidence type="ECO:0000313" key="2">
    <source>
        <dbReference type="Proteomes" id="UP000708208"/>
    </source>
</evidence>
<feature type="non-terminal residue" evidence="1">
    <location>
        <position position="1"/>
    </location>
</feature>
<dbReference type="EMBL" id="CAJVCH010091652">
    <property type="protein sequence ID" value="CAG7722691.1"/>
    <property type="molecule type" value="Genomic_DNA"/>
</dbReference>
<comment type="caution">
    <text evidence="1">The sequence shown here is derived from an EMBL/GenBank/DDBJ whole genome shotgun (WGS) entry which is preliminary data.</text>
</comment>
<evidence type="ECO:0000313" key="1">
    <source>
        <dbReference type="EMBL" id="CAG7722691.1"/>
    </source>
</evidence>
<proteinExistence type="predicted"/>
<reference evidence="1" key="1">
    <citation type="submission" date="2021-06" db="EMBL/GenBank/DDBJ databases">
        <authorList>
            <person name="Hodson N. C."/>
            <person name="Mongue J. A."/>
            <person name="Jaron S. K."/>
        </authorList>
    </citation>
    <scope>NUCLEOTIDE SEQUENCE</scope>
</reference>
<organism evidence="1 2">
    <name type="scientific">Allacma fusca</name>
    <dbReference type="NCBI Taxonomy" id="39272"/>
    <lineage>
        <taxon>Eukaryota</taxon>
        <taxon>Metazoa</taxon>
        <taxon>Ecdysozoa</taxon>
        <taxon>Arthropoda</taxon>
        <taxon>Hexapoda</taxon>
        <taxon>Collembola</taxon>
        <taxon>Symphypleona</taxon>
        <taxon>Sminthuridae</taxon>
        <taxon>Allacma</taxon>
    </lineage>
</organism>